<name>A0A0H4J435_9PROT</name>
<gene>
    <name evidence="3" type="ORF">VI33_07185</name>
</gene>
<dbReference type="SUPFAM" id="SSF52768">
    <property type="entry name" value="Arginase/deacetylase"/>
    <property type="match status" value="1"/>
</dbReference>
<dbReference type="PRINTS" id="PR01270">
    <property type="entry name" value="HDASUPER"/>
</dbReference>
<dbReference type="CDD" id="cd09992">
    <property type="entry name" value="HDAC_classII"/>
    <property type="match status" value="1"/>
</dbReference>
<dbReference type="InterPro" id="IPR023801">
    <property type="entry name" value="His_deacetylse_dom"/>
</dbReference>
<evidence type="ECO:0000259" key="2">
    <source>
        <dbReference type="Pfam" id="PF00850"/>
    </source>
</evidence>
<dbReference type="Pfam" id="PF00850">
    <property type="entry name" value="Hist_deacetyl"/>
    <property type="match status" value="1"/>
</dbReference>
<dbReference type="GO" id="GO:0040029">
    <property type="term" value="P:epigenetic regulation of gene expression"/>
    <property type="evidence" value="ECO:0007669"/>
    <property type="project" value="TreeGrafter"/>
</dbReference>
<evidence type="ECO:0000313" key="4">
    <source>
        <dbReference type="Proteomes" id="UP000066549"/>
    </source>
</evidence>
<dbReference type="Proteomes" id="UP000066549">
    <property type="component" value="Chromosome"/>
</dbReference>
<protein>
    <submittedName>
        <fullName evidence="3">Histone deacetylase</fullName>
    </submittedName>
</protein>
<sequence length="327" mass="36386">MIHNALMAKTPVAILYDEIFLEHNTGSGHPERPERLFEVIDTLKNNPDFKYDLVWPKVRKADNSEIALAHSDKYIQLVESEIRALDDDSPTFLSTGDTVISPKSLDVAQMSVGASLVGIDEIMNGNVKAAFSFNRPPGHHATEDRGMGFCIYNHAAIAAKYLQNKYSLSRVLIIDFDVHHGNGTQDIFYDDPSVFYFSIHQHPFYPGTGRPSETGMADGEGFTLNIDLPKGSGDEEFIKGFSEELIPKMNDFKPEFILISAGFDAHDNDLLGKLSYTPKGYSQVAKIINSIYKNSNAKGIMYMLEGGYVPENIDNASQAIIKRLLEL</sequence>
<comment type="similarity">
    <text evidence="1">Belongs to the histone deacetylase family.</text>
</comment>
<dbReference type="PANTHER" id="PTHR10625:SF10">
    <property type="entry name" value="HISTONE DEACETYLASE HDAC1"/>
    <property type="match status" value="1"/>
</dbReference>
<organism evidence="3 4">
    <name type="scientific">Methylophilales bacterium MBRS-H7</name>
    <dbReference type="NCBI Taxonomy" id="1623450"/>
    <lineage>
        <taxon>Bacteria</taxon>
        <taxon>Pseudomonadati</taxon>
        <taxon>Pseudomonadota</taxon>
        <taxon>Betaproteobacteria</taxon>
        <taxon>Nitrosomonadales</taxon>
        <taxon>OM43 clade</taxon>
    </lineage>
</organism>
<dbReference type="InterPro" id="IPR037138">
    <property type="entry name" value="His_deacetylse_dom_sf"/>
</dbReference>
<dbReference type="EMBL" id="CP011002">
    <property type="protein sequence ID" value="AKO66518.1"/>
    <property type="molecule type" value="Genomic_DNA"/>
</dbReference>
<evidence type="ECO:0000256" key="1">
    <source>
        <dbReference type="ARBA" id="ARBA00005947"/>
    </source>
</evidence>
<evidence type="ECO:0000313" key="3">
    <source>
        <dbReference type="EMBL" id="AKO66518.1"/>
    </source>
</evidence>
<dbReference type="Gene3D" id="3.40.800.20">
    <property type="entry name" value="Histone deacetylase domain"/>
    <property type="match status" value="1"/>
</dbReference>
<dbReference type="PANTHER" id="PTHR10625">
    <property type="entry name" value="HISTONE DEACETYLASE HDAC1-RELATED"/>
    <property type="match status" value="1"/>
</dbReference>
<proteinExistence type="inferred from homology"/>
<dbReference type="InterPro" id="IPR000286">
    <property type="entry name" value="HDACs"/>
</dbReference>
<feature type="domain" description="Histone deacetylase" evidence="2">
    <location>
        <begin position="29"/>
        <end position="323"/>
    </location>
</feature>
<dbReference type="InterPro" id="IPR023696">
    <property type="entry name" value="Ureohydrolase_dom_sf"/>
</dbReference>
<reference evidence="3 4" key="1">
    <citation type="submission" date="2015-03" db="EMBL/GenBank/DDBJ databases">
        <title>Comparative analysis of the OM43 clade including a novel species from Red Sea uncovers genomic and metabolic diversity among marine methylotrophs.</title>
        <authorList>
            <person name="Jimenez-Infante F."/>
            <person name="Ngugi D.K."/>
            <person name="Vinu M."/>
            <person name="Alam I."/>
            <person name="Kamau A."/>
            <person name="Blom J."/>
            <person name="Bajic V.B."/>
            <person name="Stingl U."/>
        </authorList>
    </citation>
    <scope>NUCLEOTIDE SEQUENCE [LARGE SCALE GENOMIC DNA]</scope>
    <source>
        <strain evidence="3 4">MBRSH7</strain>
    </source>
</reference>
<keyword evidence="4" id="KW-1185">Reference proteome</keyword>
<dbReference type="GO" id="GO:0004407">
    <property type="term" value="F:histone deacetylase activity"/>
    <property type="evidence" value="ECO:0007669"/>
    <property type="project" value="TreeGrafter"/>
</dbReference>
<dbReference type="PATRIC" id="fig|1623450.3.peg.1435"/>
<accession>A0A0H4J435</accession>
<dbReference type="AlphaFoldDB" id="A0A0H4J435"/>